<sequence length="436" mass="47189">MKQPIIKKIRIQKSLLAVAIAASLPFSAQALDGLTYNGFGTIGAAVIGDSETSYIGADAIRQEEGFVDDKFSFEADSKVGIQFDFAISEKAAFTAQVLARGQDDYDLSAEWAYLTWSFSPDTDLRLGRTRLPLFLYSDTLDVSYSYHWIRPPLEVYTHPLINNSNGFDLLSRWQIGGMELGVQLIGGQASEDVSFGELDYNNVIGSALSLEGNGWLLRGLIGQVDLDYSVESISPSIASAIVANGGGNQAMQDAAAAGAKGPEVVFDDSAKFFNLGFRGEWGNFLLSAEHVWLEFDGRVDVDAGSLDLLLASGQASPEQTLQLNLLKAANGQPLSPDIRAWYVSAGYRFGKWTPHLTYAETDDKGAPPSAPRSPFGEYSKQNTTTAGVRYDADGGYAIKFEYAHIKATENSRGLFGPGAEENQSDNMISIAVDTVF</sequence>
<name>A0A2V1GWC6_9GAMM</name>
<keyword evidence="2" id="KW-0732">Signal</keyword>
<organism evidence="3 4">
    <name type="scientific">Pelagibaculum spongiae</name>
    <dbReference type="NCBI Taxonomy" id="2080658"/>
    <lineage>
        <taxon>Bacteria</taxon>
        <taxon>Pseudomonadati</taxon>
        <taxon>Pseudomonadota</taxon>
        <taxon>Gammaproteobacteria</taxon>
        <taxon>Oceanospirillales</taxon>
        <taxon>Pelagibaculum</taxon>
    </lineage>
</organism>
<feature type="region of interest" description="Disordered" evidence="1">
    <location>
        <begin position="360"/>
        <end position="381"/>
    </location>
</feature>
<evidence type="ECO:0008006" key="5">
    <source>
        <dbReference type="Google" id="ProtNLM"/>
    </source>
</evidence>
<feature type="chain" id="PRO_5015902753" description="Porin domain-containing protein" evidence="2">
    <location>
        <begin position="31"/>
        <end position="436"/>
    </location>
</feature>
<evidence type="ECO:0000256" key="2">
    <source>
        <dbReference type="SAM" id="SignalP"/>
    </source>
</evidence>
<protein>
    <recommendedName>
        <fullName evidence="5">Porin domain-containing protein</fullName>
    </recommendedName>
</protein>
<evidence type="ECO:0000256" key="1">
    <source>
        <dbReference type="SAM" id="MobiDB-lite"/>
    </source>
</evidence>
<dbReference type="SUPFAM" id="SSF56935">
    <property type="entry name" value="Porins"/>
    <property type="match status" value="1"/>
</dbReference>
<feature type="signal peptide" evidence="2">
    <location>
        <begin position="1"/>
        <end position="30"/>
    </location>
</feature>
<dbReference type="Proteomes" id="UP000244906">
    <property type="component" value="Unassembled WGS sequence"/>
</dbReference>
<gene>
    <name evidence="3" type="ORF">DC094_00050</name>
</gene>
<dbReference type="RefSeq" id="WP_116685070.1">
    <property type="nucleotide sequence ID" value="NZ_CAWNYD010000001.1"/>
</dbReference>
<dbReference type="EMBL" id="QDDL01000001">
    <property type="protein sequence ID" value="PVZ71481.1"/>
    <property type="molecule type" value="Genomic_DNA"/>
</dbReference>
<accession>A0A2V1GWC6</accession>
<reference evidence="3 4" key="1">
    <citation type="submission" date="2018-04" db="EMBL/GenBank/DDBJ databases">
        <title>Thalassorhabdus spongiae gen. nov., sp. nov., isolated from a marine sponge in South-West Iceland.</title>
        <authorList>
            <person name="Knobloch S."/>
            <person name="Daussin A."/>
            <person name="Johannsson R."/>
            <person name="Marteinsson V.T."/>
        </authorList>
    </citation>
    <scope>NUCLEOTIDE SEQUENCE [LARGE SCALE GENOMIC DNA]</scope>
    <source>
        <strain evidence="3 4">Hp12</strain>
    </source>
</reference>
<proteinExistence type="predicted"/>
<evidence type="ECO:0000313" key="4">
    <source>
        <dbReference type="Proteomes" id="UP000244906"/>
    </source>
</evidence>
<dbReference type="AlphaFoldDB" id="A0A2V1GWC6"/>
<keyword evidence="4" id="KW-1185">Reference proteome</keyword>
<dbReference type="Gene3D" id="2.40.160.10">
    <property type="entry name" value="Porin"/>
    <property type="match status" value="1"/>
</dbReference>
<dbReference type="OrthoDB" id="197869at2"/>
<dbReference type="InterPro" id="IPR023614">
    <property type="entry name" value="Porin_dom_sf"/>
</dbReference>
<comment type="caution">
    <text evidence="3">The sequence shown here is derived from an EMBL/GenBank/DDBJ whole genome shotgun (WGS) entry which is preliminary data.</text>
</comment>
<evidence type="ECO:0000313" key="3">
    <source>
        <dbReference type="EMBL" id="PVZ71481.1"/>
    </source>
</evidence>